<comment type="caution">
    <text evidence="2">The sequence shown here is derived from an EMBL/GenBank/DDBJ whole genome shotgun (WGS) entry which is preliminary data.</text>
</comment>
<protein>
    <submittedName>
        <fullName evidence="2">Uncharacterized protein</fullName>
    </submittedName>
</protein>
<name>A0A1G2MTU6_9BACT</name>
<gene>
    <name evidence="2" type="ORF">A3D56_03380</name>
</gene>
<dbReference type="AlphaFoldDB" id="A0A1G2MTU6"/>
<keyword evidence="1" id="KW-1133">Transmembrane helix</keyword>
<proteinExistence type="predicted"/>
<dbReference type="EMBL" id="MHRP01000021">
    <property type="protein sequence ID" value="OHA27134.1"/>
    <property type="molecule type" value="Genomic_DNA"/>
</dbReference>
<evidence type="ECO:0000313" key="2">
    <source>
        <dbReference type="EMBL" id="OHA27134.1"/>
    </source>
</evidence>
<accession>A0A1G2MTU6</accession>
<sequence length="303" mass="34328">MSLWTYIKSLNETLVMALFALTVFVLFFIYQSFTTRNVAEFKCPGKYQTSQEYLEDLAKWIRVESDKNPKLSSDELLVLRNDEFNKHNCSPSPWSYEFSEIPFGQQTTNPTIEFNEKSSVVNVTPTDKTIKFLGKEYGPYVSKNDNYTKVRNVHYPLVGQTTGVADEEISLNFYLQGVWADEEFSSSDFANQFVNGSQENGDNILTHFEAPDPTTRDPAFFIVSSAVYPEDGYGYVFLSKITSIGSDTYSVLFAKKLIGTKDLNDKISKWAVENGAPYLTAVGNINPDSSWLKFSDSFKLRGL</sequence>
<keyword evidence="1" id="KW-0472">Membrane</keyword>
<evidence type="ECO:0000256" key="1">
    <source>
        <dbReference type="SAM" id="Phobius"/>
    </source>
</evidence>
<evidence type="ECO:0000313" key="3">
    <source>
        <dbReference type="Proteomes" id="UP000177943"/>
    </source>
</evidence>
<organism evidence="2 3">
    <name type="scientific">Candidatus Taylorbacteria bacterium RIFCSPHIGHO2_02_FULL_45_35</name>
    <dbReference type="NCBI Taxonomy" id="1802311"/>
    <lineage>
        <taxon>Bacteria</taxon>
        <taxon>Candidatus Tayloriibacteriota</taxon>
    </lineage>
</organism>
<dbReference type="Proteomes" id="UP000177943">
    <property type="component" value="Unassembled WGS sequence"/>
</dbReference>
<reference evidence="2 3" key="1">
    <citation type="journal article" date="2016" name="Nat. Commun.">
        <title>Thousands of microbial genomes shed light on interconnected biogeochemical processes in an aquifer system.</title>
        <authorList>
            <person name="Anantharaman K."/>
            <person name="Brown C.T."/>
            <person name="Hug L.A."/>
            <person name="Sharon I."/>
            <person name="Castelle C.J."/>
            <person name="Probst A.J."/>
            <person name="Thomas B.C."/>
            <person name="Singh A."/>
            <person name="Wilkins M.J."/>
            <person name="Karaoz U."/>
            <person name="Brodie E.L."/>
            <person name="Williams K.H."/>
            <person name="Hubbard S.S."/>
            <person name="Banfield J.F."/>
        </authorList>
    </citation>
    <scope>NUCLEOTIDE SEQUENCE [LARGE SCALE GENOMIC DNA]</scope>
</reference>
<feature type="transmembrane region" description="Helical" evidence="1">
    <location>
        <begin position="12"/>
        <end position="33"/>
    </location>
</feature>
<keyword evidence="1" id="KW-0812">Transmembrane</keyword>